<dbReference type="RefSeq" id="WP_094415538.1">
    <property type="nucleotide sequence ID" value="NZ_NOXV01000286.1"/>
</dbReference>
<sequence length="203" mass="22424">MKTILTSALVMAMATTVKSNNVINQKPGKEMETEKITNTIRTIFAASDARNWKTVENSFAKTVTLDYTSMAGGQPAQLSPEAIITAWKQILPGFESTHHQTGQYKVTVTGNSAQAQLRGLALHYLPNTTGNNVWVVTGSYHVNLVKEGRNWKVNYFRFNLEKQDGNLNLANLAKENAEKGISQSKHKLSATNKKVTGEFFCST</sequence>
<name>A0A255Z115_9FLAO</name>
<dbReference type="OrthoDB" id="2599042at2"/>
<keyword evidence="3" id="KW-1185">Reference proteome</keyword>
<feature type="domain" description="SnoaL-like" evidence="1">
    <location>
        <begin position="34"/>
        <end position="156"/>
    </location>
</feature>
<comment type="caution">
    <text evidence="2">The sequence shown here is derived from an EMBL/GenBank/DDBJ whole genome shotgun (WGS) entry which is preliminary data.</text>
</comment>
<evidence type="ECO:0000259" key="1">
    <source>
        <dbReference type="Pfam" id="PF13577"/>
    </source>
</evidence>
<dbReference type="Proteomes" id="UP000216605">
    <property type="component" value="Unassembled WGS sequence"/>
</dbReference>
<proteinExistence type="predicted"/>
<dbReference type="Gene3D" id="3.10.450.50">
    <property type="match status" value="1"/>
</dbReference>
<dbReference type="Pfam" id="PF13577">
    <property type="entry name" value="SnoaL_4"/>
    <property type="match status" value="1"/>
</dbReference>
<protein>
    <recommendedName>
        <fullName evidence="1">SnoaL-like domain-containing protein</fullName>
    </recommendedName>
</protein>
<reference evidence="2 3" key="1">
    <citation type="submission" date="2017-07" db="EMBL/GenBank/DDBJ databases">
        <title>Flavobacterium cyanobacteriorum sp. nov., isolated from cyanobacterial aggregates in a eutrophic lake.</title>
        <authorList>
            <person name="Cai H."/>
        </authorList>
    </citation>
    <scope>NUCLEOTIDE SEQUENCE [LARGE SCALE GENOMIC DNA]</scope>
    <source>
        <strain evidence="2 3">TH021</strain>
    </source>
</reference>
<dbReference type="InterPro" id="IPR032710">
    <property type="entry name" value="NTF2-like_dom_sf"/>
</dbReference>
<dbReference type="EMBL" id="NOXV01000286">
    <property type="protein sequence ID" value="OYQ35109.1"/>
    <property type="molecule type" value="Genomic_DNA"/>
</dbReference>
<gene>
    <name evidence="2" type="ORF">CHU92_11050</name>
</gene>
<organism evidence="2 3">
    <name type="scientific">Flavobacterium cyanobacteriorum</name>
    <dbReference type="NCBI Taxonomy" id="2022802"/>
    <lineage>
        <taxon>Bacteria</taxon>
        <taxon>Pseudomonadati</taxon>
        <taxon>Bacteroidota</taxon>
        <taxon>Flavobacteriia</taxon>
        <taxon>Flavobacteriales</taxon>
        <taxon>Flavobacteriaceae</taxon>
        <taxon>Flavobacterium</taxon>
    </lineage>
</organism>
<dbReference type="AlphaFoldDB" id="A0A255Z115"/>
<accession>A0A255Z115</accession>
<dbReference type="SUPFAM" id="SSF54427">
    <property type="entry name" value="NTF2-like"/>
    <property type="match status" value="1"/>
</dbReference>
<dbReference type="InterPro" id="IPR037401">
    <property type="entry name" value="SnoaL-like"/>
</dbReference>
<evidence type="ECO:0000313" key="3">
    <source>
        <dbReference type="Proteomes" id="UP000216605"/>
    </source>
</evidence>
<evidence type="ECO:0000313" key="2">
    <source>
        <dbReference type="EMBL" id="OYQ35109.1"/>
    </source>
</evidence>